<evidence type="ECO:0000313" key="11">
    <source>
        <dbReference type="Proteomes" id="UP000177871"/>
    </source>
</evidence>
<keyword evidence="5" id="KW-0804">Transcription</keyword>
<dbReference type="Gene3D" id="6.10.250.690">
    <property type="match status" value="1"/>
</dbReference>
<accession>A0A1F6A527</accession>
<dbReference type="PROSITE" id="PS50110">
    <property type="entry name" value="RESPONSE_REGULATORY"/>
    <property type="match status" value="1"/>
</dbReference>
<evidence type="ECO:0000256" key="2">
    <source>
        <dbReference type="ARBA" id="ARBA00023012"/>
    </source>
</evidence>
<feature type="domain" description="Response regulatory" evidence="8">
    <location>
        <begin position="4"/>
        <end position="118"/>
    </location>
</feature>
<organism evidence="10 11">
    <name type="scientific">Candidatus Gottesmanbacteria bacterium RIFCSPHIGHO2_01_FULL_47_48</name>
    <dbReference type="NCBI Taxonomy" id="1798381"/>
    <lineage>
        <taxon>Bacteria</taxon>
        <taxon>Candidatus Gottesmaniibacteriota</taxon>
    </lineage>
</organism>
<dbReference type="InterPro" id="IPR039420">
    <property type="entry name" value="WalR-like"/>
</dbReference>
<dbReference type="STRING" id="1798381.A2721_00455"/>
<dbReference type="SUPFAM" id="SSF52172">
    <property type="entry name" value="CheY-like"/>
    <property type="match status" value="1"/>
</dbReference>
<dbReference type="Proteomes" id="UP000177871">
    <property type="component" value="Unassembled WGS sequence"/>
</dbReference>
<feature type="domain" description="OmpR/PhoB-type" evidence="9">
    <location>
        <begin position="125"/>
        <end position="223"/>
    </location>
</feature>
<name>A0A1F6A527_9BACT</name>
<proteinExistence type="predicted"/>
<dbReference type="GO" id="GO:0006355">
    <property type="term" value="P:regulation of DNA-templated transcription"/>
    <property type="evidence" value="ECO:0007669"/>
    <property type="project" value="InterPro"/>
</dbReference>
<feature type="DNA-binding region" description="OmpR/PhoB-type" evidence="7">
    <location>
        <begin position="125"/>
        <end position="223"/>
    </location>
</feature>
<protein>
    <recommendedName>
        <fullName evidence="12">DNA-binding response regulator</fullName>
    </recommendedName>
</protein>
<feature type="modified residue" description="4-aspartylphosphate" evidence="6">
    <location>
        <position position="53"/>
    </location>
</feature>
<sequence length="223" mass="24953">MTRSVLVVEDDPGVQKYLRELLLDNGFSVRLAADGVTALSGVAELPPDLVVLDLGLPNMSGETVCQELKKKYSDLPIIILTAKDTTENIVEGLRIGADDYMTKPFVGEELLARIRARLRSSGGDDATLKVADLTLNPRTLEVKRGKKLIKLTPQEFKLLQYLMANPGQVLTREMILNRVWLYSPEVESRVVDIYIGYLRKKIDRGFKKQLIQSARGFGYTIKS</sequence>
<dbReference type="AlphaFoldDB" id="A0A1F6A527"/>
<dbReference type="InterPro" id="IPR001867">
    <property type="entry name" value="OmpR/PhoB-type_DNA-bd"/>
</dbReference>
<dbReference type="EMBL" id="MFJK01000002">
    <property type="protein sequence ID" value="OGG19840.1"/>
    <property type="molecule type" value="Genomic_DNA"/>
</dbReference>
<keyword evidence="3" id="KW-0805">Transcription regulation</keyword>
<dbReference type="Pfam" id="PF00486">
    <property type="entry name" value="Trans_reg_C"/>
    <property type="match status" value="1"/>
</dbReference>
<dbReference type="SMART" id="SM00862">
    <property type="entry name" value="Trans_reg_C"/>
    <property type="match status" value="1"/>
</dbReference>
<dbReference type="PANTHER" id="PTHR48111">
    <property type="entry name" value="REGULATOR OF RPOS"/>
    <property type="match status" value="1"/>
</dbReference>
<dbReference type="Gene3D" id="1.10.10.10">
    <property type="entry name" value="Winged helix-like DNA-binding domain superfamily/Winged helix DNA-binding domain"/>
    <property type="match status" value="1"/>
</dbReference>
<keyword evidence="4 7" id="KW-0238">DNA-binding</keyword>
<evidence type="ECO:0000256" key="6">
    <source>
        <dbReference type="PROSITE-ProRule" id="PRU00169"/>
    </source>
</evidence>
<evidence type="ECO:0000256" key="4">
    <source>
        <dbReference type="ARBA" id="ARBA00023125"/>
    </source>
</evidence>
<evidence type="ECO:0000256" key="5">
    <source>
        <dbReference type="ARBA" id="ARBA00023163"/>
    </source>
</evidence>
<dbReference type="SUPFAM" id="SSF46894">
    <property type="entry name" value="C-terminal effector domain of the bipartite response regulators"/>
    <property type="match status" value="1"/>
</dbReference>
<dbReference type="InterPro" id="IPR036388">
    <property type="entry name" value="WH-like_DNA-bd_sf"/>
</dbReference>
<reference evidence="10 11" key="1">
    <citation type="journal article" date="2016" name="Nat. Commun.">
        <title>Thousands of microbial genomes shed light on interconnected biogeochemical processes in an aquifer system.</title>
        <authorList>
            <person name="Anantharaman K."/>
            <person name="Brown C.T."/>
            <person name="Hug L.A."/>
            <person name="Sharon I."/>
            <person name="Castelle C.J."/>
            <person name="Probst A.J."/>
            <person name="Thomas B.C."/>
            <person name="Singh A."/>
            <person name="Wilkins M.J."/>
            <person name="Karaoz U."/>
            <person name="Brodie E.L."/>
            <person name="Williams K.H."/>
            <person name="Hubbard S.S."/>
            <person name="Banfield J.F."/>
        </authorList>
    </citation>
    <scope>NUCLEOTIDE SEQUENCE [LARGE SCALE GENOMIC DNA]</scope>
</reference>
<gene>
    <name evidence="10" type="ORF">A2721_00455</name>
</gene>
<dbReference type="InterPro" id="IPR016032">
    <property type="entry name" value="Sig_transdc_resp-reg_C-effctor"/>
</dbReference>
<dbReference type="Gene3D" id="3.40.50.2300">
    <property type="match status" value="1"/>
</dbReference>
<dbReference type="InterPro" id="IPR011006">
    <property type="entry name" value="CheY-like_superfamily"/>
</dbReference>
<dbReference type="PANTHER" id="PTHR48111:SF1">
    <property type="entry name" value="TWO-COMPONENT RESPONSE REGULATOR ORR33"/>
    <property type="match status" value="1"/>
</dbReference>
<evidence type="ECO:0000259" key="9">
    <source>
        <dbReference type="PROSITE" id="PS51755"/>
    </source>
</evidence>
<evidence type="ECO:0000259" key="8">
    <source>
        <dbReference type="PROSITE" id="PS50110"/>
    </source>
</evidence>
<evidence type="ECO:0000256" key="3">
    <source>
        <dbReference type="ARBA" id="ARBA00023015"/>
    </source>
</evidence>
<evidence type="ECO:0000313" key="10">
    <source>
        <dbReference type="EMBL" id="OGG19840.1"/>
    </source>
</evidence>
<evidence type="ECO:0000256" key="1">
    <source>
        <dbReference type="ARBA" id="ARBA00022553"/>
    </source>
</evidence>
<dbReference type="CDD" id="cd00383">
    <property type="entry name" value="trans_reg_C"/>
    <property type="match status" value="1"/>
</dbReference>
<dbReference type="GO" id="GO:0032993">
    <property type="term" value="C:protein-DNA complex"/>
    <property type="evidence" value="ECO:0007669"/>
    <property type="project" value="TreeGrafter"/>
</dbReference>
<dbReference type="GO" id="GO:0000156">
    <property type="term" value="F:phosphorelay response regulator activity"/>
    <property type="evidence" value="ECO:0007669"/>
    <property type="project" value="TreeGrafter"/>
</dbReference>
<dbReference type="InterPro" id="IPR001789">
    <property type="entry name" value="Sig_transdc_resp-reg_receiver"/>
</dbReference>
<keyword evidence="1 6" id="KW-0597">Phosphoprotein</keyword>
<dbReference type="CDD" id="cd17574">
    <property type="entry name" value="REC_OmpR"/>
    <property type="match status" value="1"/>
</dbReference>
<comment type="caution">
    <text evidence="10">The sequence shown here is derived from an EMBL/GenBank/DDBJ whole genome shotgun (WGS) entry which is preliminary data.</text>
</comment>
<dbReference type="GO" id="GO:0005829">
    <property type="term" value="C:cytosol"/>
    <property type="evidence" value="ECO:0007669"/>
    <property type="project" value="TreeGrafter"/>
</dbReference>
<dbReference type="Pfam" id="PF00072">
    <property type="entry name" value="Response_reg"/>
    <property type="match status" value="1"/>
</dbReference>
<evidence type="ECO:0008006" key="12">
    <source>
        <dbReference type="Google" id="ProtNLM"/>
    </source>
</evidence>
<keyword evidence="2" id="KW-0902">Two-component regulatory system</keyword>
<dbReference type="PROSITE" id="PS51755">
    <property type="entry name" value="OMPR_PHOB"/>
    <property type="match status" value="1"/>
</dbReference>
<dbReference type="GO" id="GO:0000976">
    <property type="term" value="F:transcription cis-regulatory region binding"/>
    <property type="evidence" value="ECO:0007669"/>
    <property type="project" value="TreeGrafter"/>
</dbReference>
<dbReference type="FunFam" id="1.10.10.10:FF:000005">
    <property type="entry name" value="Two-component system response regulator"/>
    <property type="match status" value="1"/>
</dbReference>
<dbReference type="SMART" id="SM00448">
    <property type="entry name" value="REC"/>
    <property type="match status" value="1"/>
</dbReference>
<evidence type="ECO:0000256" key="7">
    <source>
        <dbReference type="PROSITE-ProRule" id="PRU01091"/>
    </source>
</evidence>